<name>A0A3M7I5K2_HORWE</name>
<feature type="domain" description="BTB" evidence="1">
    <location>
        <begin position="26"/>
        <end position="109"/>
    </location>
</feature>
<dbReference type="PROSITE" id="PS50097">
    <property type="entry name" value="BTB"/>
    <property type="match status" value="1"/>
</dbReference>
<sequence>MDEALKVATDALALGVNRLWEDRTHADLTIECYPRQWKVHKAILCSSSDFFKAACQPGRFKEGRDNVITLRSQAEVRGLPAVASNEYDNPEAINVLIYHLYHPNIDYTTLAGGADVRLFLHAWVFAAAEKYNLKGLKLQAEHHIRALLKKAPNGRDVQDQIAEAMAAIFTGTAETVVELRRCMSSALLQNQGELLKVSAIQDAIGNIDGLAYALLRKATKMVGTGGLPRCGARGGARSGACDGASKHLMRCLFDSSLLARCEMHASSERCTWCGDCSWEKVFSIR</sequence>
<dbReference type="Gene3D" id="3.30.710.10">
    <property type="entry name" value="Potassium Channel Kv1.1, Chain A"/>
    <property type="match status" value="1"/>
</dbReference>
<dbReference type="OrthoDB" id="6359816at2759"/>
<protein>
    <recommendedName>
        <fullName evidence="1">BTB domain-containing protein</fullName>
    </recommendedName>
</protein>
<dbReference type="EMBL" id="QWIS01000205">
    <property type="protein sequence ID" value="RMZ01697.1"/>
    <property type="molecule type" value="Genomic_DNA"/>
</dbReference>
<dbReference type="InterPro" id="IPR011333">
    <property type="entry name" value="SKP1/BTB/POZ_sf"/>
</dbReference>
<dbReference type="AlphaFoldDB" id="A0A3M7I5K2"/>
<dbReference type="Pfam" id="PF00651">
    <property type="entry name" value="BTB"/>
    <property type="match status" value="1"/>
</dbReference>
<evidence type="ECO:0000313" key="2">
    <source>
        <dbReference type="EMBL" id="RMZ01697.1"/>
    </source>
</evidence>
<evidence type="ECO:0000313" key="4">
    <source>
        <dbReference type="Proteomes" id="UP000280598"/>
    </source>
</evidence>
<proteinExistence type="predicted"/>
<dbReference type="Proteomes" id="UP000280598">
    <property type="component" value="Unassembled WGS sequence"/>
</dbReference>
<dbReference type="EMBL" id="QWIT01000748">
    <property type="protein sequence ID" value="RMZ20804.1"/>
    <property type="molecule type" value="Genomic_DNA"/>
</dbReference>
<dbReference type="PANTHER" id="PTHR47843">
    <property type="entry name" value="BTB DOMAIN-CONTAINING PROTEIN-RELATED"/>
    <property type="match status" value="1"/>
</dbReference>
<comment type="caution">
    <text evidence="3">The sequence shown here is derived from an EMBL/GenBank/DDBJ whole genome shotgun (WGS) entry which is preliminary data.</text>
</comment>
<dbReference type="Proteomes" id="UP000281677">
    <property type="component" value="Unassembled WGS sequence"/>
</dbReference>
<dbReference type="CDD" id="cd18186">
    <property type="entry name" value="BTB_POZ_ZBTB_KLHL-like"/>
    <property type="match status" value="1"/>
</dbReference>
<organism evidence="3 5">
    <name type="scientific">Hortaea werneckii</name>
    <name type="common">Black yeast</name>
    <name type="synonym">Cladosporium werneckii</name>
    <dbReference type="NCBI Taxonomy" id="91943"/>
    <lineage>
        <taxon>Eukaryota</taxon>
        <taxon>Fungi</taxon>
        <taxon>Dikarya</taxon>
        <taxon>Ascomycota</taxon>
        <taxon>Pezizomycotina</taxon>
        <taxon>Dothideomycetes</taxon>
        <taxon>Dothideomycetidae</taxon>
        <taxon>Mycosphaerellales</taxon>
        <taxon>Teratosphaeriaceae</taxon>
        <taxon>Hortaea</taxon>
    </lineage>
</organism>
<evidence type="ECO:0000313" key="5">
    <source>
        <dbReference type="Proteomes" id="UP000281677"/>
    </source>
</evidence>
<dbReference type="InterPro" id="IPR000210">
    <property type="entry name" value="BTB/POZ_dom"/>
</dbReference>
<evidence type="ECO:0000313" key="3">
    <source>
        <dbReference type="EMBL" id="RMZ20804.1"/>
    </source>
</evidence>
<dbReference type="SUPFAM" id="SSF54695">
    <property type="entry name" value="POZ domain"/>
    <property type="match status" value="1"/>
</dbReference>
<gene>
    <name evidence="3" type="ORF">D0859_15198</name>
    <name evidence="2" type="ORF">D0860_07509</name>
</gene>
<evidence type="ECO:0000259" key="1">
    <source>
        <dbReference type="PROSITE" id="PS50097"/>
    </source>
</evidence>
<dbReference type="PANTHER" id="PTHR47843:SF5">
    <property type="entry name" value="BTB_POZ DOMAIN PROTEIN"/>
    <property type="match status" value="1"/>
</dbReference>
<dbReference type="VEuPathDB" id="FungiDB:BTJ68_05884"/>
<reference evidence="4 5" key="1">
    <citation type="journal article" date="2018" name="BMC Genomics">
        <title>Genomic evidence for intraspecific hybridization in a clonal and extremely halotolerant yeast.</title>
        <authorList>
            <person name="Gostincar C."/>
            <person name="Stajich J.E."/>
            <person name="Zupancic J."/>
            <person name="Zalar P."/>
            <person name="Gunde-Cimerman N."/>
        </authorList>
    </citation>
    <scope>NUCLEOTIDE SEQUENCE [LARGE SCALE GENOMIC DNA]</scope>
    <source>
        <strain evidence="3 5">EXF-120</strain>
        <strain evidence="2 4">EXF-562</strain>
    </source>
</reference>
<accession>A0A3M7I5K2</accession>